<sequence length="92" mass="10604">MGGGRGAGAAAGVLRRLGEPRPARVQVDRTGRPLAVDGERVEAVVETWLLDDRWWADDPLLRRMWEVVTVRGRAVVVFCDLTRWPRQWWRLR</sequence>
<reference evidence="1 2" key="1">
    <citation type="journal article" date="2013" name="Biodegradation">
        <title>Quantitative proteomic analysis of ibuprofen-degrading Patulibacter sp. strain I11.</title>
        <authorList>
            <person name="Almeida B."/>
            <person name="Kjeldal H."/>
            <person name="Lolas I."/>
            <person name="Knudsen A.D."/>
            <person name="Carvalho G."/>
            <person name="Nielsen K.L."/>
            <person name="Barreto Crespo M.T."/>
            <person name="Stensballe A."/>
            <person name="Nielsen J.L."/>
        </authorList>
    </citation>
    <scope>NUCLEOTIDE SEQUENCE [LARGE SCALE GENOMIC DNA]</scope>
    <source>
        <strain evidence="1 2">I11</strain>
    </source>
</reference>
<name>H0E856_9ACTN</name>
<proteinExistence type="predicted"/>
<accession>H0E856</accession>
<dbReference type="Proteomes" id="UP000005143">
    <property type="component" value="Unassembled WGS sequence"/>
</dbReference>
<dbReference type="OrthoDB" id="5244088at2"/>
<dbReference type="EMBL" id="AGUD01000240">
    <property type="protein sequence ID" value="EHN10121.1"/>
    <property type="molecule type" value="Genomic_DNA"/>
</dbReference>
<comment type="caution">
    <text evidence="1">The sequence shown here is derived from an EMBL/GenBank/DDBJ whole genome shotgun (WGS) entry which is preliminary data.</text>
</comment>
<organism evidence="1 2">
    <name type="scientific">Patulibacter medicamentivorans</name>
    <dbReference type="NCBI Taxonomy" id="1097667"/>
    <lineage>
        <taxon>Bacteria</taxon>
        <taxon>Bacillati</taxon>
        <taxon>Actinomycetota</taxon>
        <taxon>Thermoleophilia</taxon>
        <taxon>Solirubrobacterales</taxon>
        <taxon>Patulibacteraceae</taxon>
        <taxon>Patulibacter</taxon>
    </lineage>
</organism>
<evidence type="ECO:0000313" key="1">
    <source>
        <dbReference type="EMBL" id="EHN10121.1"/>
    </source>
</evidence>
<protein>
    <submittedName>
        <fullName evidence="1">Uncharacterized protein</fullName>
    </submittedName>
</protein>
<keyword evidence="2" id="KW-1185">Reference proteome</keyword>
<dbReference type="RefSeq" id="WP_007576643.1">
    <property type="nucleotide sequence ID" value="NZ_AGUD01000240.1"/>
</dbReference>
<evidence type="ECO:0000313" key="2">
    <source>
        <dbReference type="Proteomes" id="UP000005143"/>
    </source>
</evidence>
<dbReference type="AlphaFoldDB" id="H0E856"/>
<gene>
    <name evidence="1" type="ORF">PAI11_30140</name>
</gene>